<keyword evidence="1" id="KW-0732">Signal</keyword>
<accession>A0AAW2F5J1</accession>
<comment type="caution">
    <text evidence="2">The sequence shown here is derived from an EMBL/GenBank/DDBJ whole genome shotgun (WGS) entry which is preliminary data.</text>
</comment>
<keyword evidence="3" id="KW-1185">Reference proteome</keyword>
<name>A0AAW2F5J1_9HYME</name>
<evidence type="ECO:0000313" key="3">
    <source>
        <dbReference type="Proteomes" id="UP001430953"/>
    </source>
</evidence>
<reference evidence="2 3" key="1">
    <citation type="submission" date="2023-03" db="EMBL/GenBank/DDBJ databases">
        <title>High recombination rates correlate with genetic variation in Cardiocondyla obscurior ants.</title>
        <authorList>
            <person name="Errbii M."/>
        </authorList>
    </citation>
    <scope>NUCLEOTIDE SEQUENCE [LARGE SCALE GENOMIC DNA]</scope>
    <source>
        <strain evidence="2">Alpha-2009</strain>
        <tissue evidence="2">Whole body</tissue>
    </source>
</reference>
<dbReference type="AlphaFoldDB" id="A0AAW2F5J1"/>
<evidence type="ECO:0000256" key="1">
    <source>
        <dbReference type="SAM" id="SignalP"/>
    </source>
</evidence>
<dbReference type="EMBL" id="JADYXP020000014">
    <property type="protein sequence ID" value="KAL0110365.1"/>
    <property type="molecule type" value="Genomic_DNA"/>
</dbReference>
<sequence>MGSSAVIFPLAAPCVRACVRTCAAVAAQITIPASSTHRLQNRALYKCYRNYIFWNARGNKSVM</sequence>
<proteinExistence type="predicted"/>
<evidence type="ECO:0000313" key="2">
    <source>
        <dbReference type="EMBL" id="KAL0110365.1"/>
    </source>
</evidence>
<feature type="chain" id="PRO_5043609918" description="Secreted protein" evidence="1">
    <location>
        <begin position="18"/>
        <end position="63"/>
    </location>
</feature>
<feature type="signal peptide" evidence="1">
    <location>
        <begin position="1"/>
        <end position="17"/>
    </location>
</feature>
<gene>
    <name evidence="2" type="ORF">PUN28_013784</name>
</gene>
<organism evidence="2 3">
    <name type="scientific">Cardiocondyla obscurior</name>
    <dbReference type="NCBI Taxonomy" id="286306"/>
    <lineage>
        <taxon>Eukaryota</taxon>
        <taxon>Metazoa</taxon>
        <taxon>Ecdysozoa</taxon>
        <taxon>Arthropoda</taxon>
        <taxon>Hexapoda</taxon>
        <taxon>Insecta</taxon>
        <taxon>Pterygota</taxon>
        <taxon>Neoptera</taxon>
        <taxon>Endopterygota</taxon>
        <taxon>Hymenoptera</taxon>
        <taxon>Apocrita</taxon>
        <taxon>Aculeata</taxon>
        <taxon>Formicoidea</taxon>
        <taxon>Formicidae</taxon>
        <taxon>Myrmicinae</taxon>
        <taxon>Cardiocondyla</taxon>
    </lineage>
</organism>
<dbReference type="Proteomes" id="UP001430953">
    <property type="component" value="Unassembled WGS sequence"/>
</dbReference>
<protein>
    <recommendedName>
        <fullName evidence="4">Secreted protein</fullName>
    </recommendedName>
</protein>
<evidence type="ECO:0008006" key="4">
    <source>
        <dbReference type="Google" id="ProtNLM"/>
    </source>
</evidence>